<accession>A0A0H3ZMD4</accession>
<reference evidence="1" key="1">
    <citation type="journal article" date="2015" name="MBio">
        <title>Eco-Evolutionary Dynamics of Episomes among Ecologically Cohesive Bacterial Populations.</title>
        <authorList>
            <person name="Xue H."/>
            <person name="Cordero O.X."/>
            <person name="Camas F.M."/>
            <person name="Trimble W."/>
            <person name="Meyer F."/>
            <person name="Guglielmini J."/>
            <person name="Rocha E.P."/>
            <person name="Polz M.F."/>
        </authorList>
    </citation>
    <scope>NUCLEOTIDE SEQUENCE</scope>
    <source>
        <strain evidence="1">FF_472</strain>
    </source>
</reference>
<protein>
    <recommendedName>
        <fullName evidence="2">Restriction alleviation protein, Lar family</fullName>
    </recommendedName>
</protein>
<dbReference type="AlphaFoldDB" id="A0A0H3ZMD4"/>
<proteinExistence type="predicted"/>
<name>A0A0H3ZMD4_9GAMM</name>
<organism evidence="1">
    <name type="scientific">Enterovibrio norvegicus</name>
    <dbReference type="NCBI Taxonomy" id="188144"/>
    <lineage>
        <taxon>Bacteria</taxon>
        <taxon>Pseudomonadati</taxon>
        <taxon>Pseudomonadota</taxon>
        <taxon>Gammaproteobacteria</taxon>
        <taxon>Vibrionales</taxon>
        <taxon>Vibrionaceae</taxon>
        <taxon>Enterovibrio</taxon>
    </lineage>
</organism>
<dbReference type="EMBL" id="KP795537">
    <property type="protein sequence ID" value="AKN37428.1"/>
    <property type="molecule type" value="Genomic_DNA"/>
</dbReference>
<evidence type="ECO:0008006" key="2">
    <source>
        <dbReference type="Google" id="ProtNLM"/>
    </source>
</evidence>
<evidence type="ECO:0000313" key="1">
    <source>
        <dbReference type="EMBL" id="AKN37428.1"/>
    </source>
</evidence>
<sequence length="104" mass="11562">MSTHISIQSIRACSKCDSSAVFCESTLDDTPRYFVLCNDCGFEGLEAANAQAAIDLWNNPPTVKPVRRYNDCGFEGLEAANAQAAIDLWNNPPTVKPVRRYKEY</sequence>